<dbReference type="PANTHER" id="PTHR43318:SF2">
    <property type="entry name" value="UDP-N-ACETYLGLUCOSAMINE 4,6-DEHYDRATASE (INVERTING)"/>
    <property type="match status" value="1"/>
</dbReference>
<gene>
    <name evidence="3" type="ORF">KME25_20030</name>
</gene>
<feature type="domain" description="Polysaccharide biosynthesis protein CapD-like" evidence="2">
    <location>
        <begin position="7"/>
        <end position="296"/>
    </location>
</feature>
<comment type="similarity">
    <text evidence="1">Belongs to the polysaccharide synthase family.</text>
</comment>
<dbReference type="SUPFAM" id="SSF51735">
    <property type="entry name" value="NAD(P)-binding Rossmann-fold domains"/>
    <property type="match status" value="1"/>
</dbReference>
<dbReference type="Proteomes" id="UP000753908">
    <property type="component" value="Unassembled WGS sequence"/>
</dbReference>
<comment type="caution">
    <text evidence="3">The sequence shown here is derived from an EMBL/GenBank/DDBJ whole genome shotgun (WGS) entry which is preliminary data.</text>
</comment>
<evidence type="ECO:0000256" key="1">
    <source>
        <dbReference type="ARBA" id="ARBA00007430"/>
    </source>
</evidence>
<protein>
    <submittedName>
        <fullName evidence="3">Polysaccharide biosynthesis protein</fullName>
    </submittedName>
</protein>
<evidence type="ECO:0000313" key="3">
    <source>
        <dbReference type="EMBL" id="MBW4546708.1"/>
    </source>
</evidence>
<dbReference type="EMBL" id="JAHHIF010000028">
    <property type="protein sequence ID" value="MBW4546708.1"/>
    <property type="molecule type" value="Genomic_DNA"/>
</dbReference>
<dbReference type="AlphaFoldDB" id="A0A951PNL9"/>
<evidence type="ECO:0000313" key="4">
    <source>
        <dbReference type="Proteomes" id="UP000753908"/>
    </source>
</evidence>
<dbReference type="InterPro" id="IPR051203">
    <property type="entry name" value="Polysaccharide_Synthase-Rel"/>
</dbReference>
<reference evidence="3" key="2">
    <citation type="journal article" date="2022" name="Microbiol. Resour. Announc.">
        <title>Metagenome Sequencing to Explore Phylogenomics of Terrestrial Cyanobacteria.</title>
        <authorList>
            <person name="Ward R.D."/>
            <person name="Stajich J.E."/>
            <person name="Johansen J.R."/>
            <person name="Huntemann M."/>
            <person name="Clum A."/>
            <person name="Foster B."/>
            <person name="Foster B."/>
            <person name="Roux S."/>
            <person name="Palaniappan K."/>
            <person name="Varghese N."/>
            <person name="Mukherjee S."/>
            <person name="Reddy T.B.K."/>
            <person name="Daum C."/>
            <person name="Copeland A."/>
            <person name="Chen I.A."/>
            <person name="Ivanova N.N."/>
            <person name="Kyrpides N.C."/>
            <person name="Shapiro N."/>
            <person name="Eloe-Fadrosh E.A."/>
            <person name="Pietrasiak N."/>
        </authorList>
    </citation>
    <scope>NUCLEOTIDE SEQUENCE</scope>
    <source>
        <strain evidence="3">CPER-KK1</strain>
    </source>
</reference>
<evidence type="ECO:0000259" key="2">
    <source>
        <dbReference type="Pfam" id="PF02719"/>
    </source>
</evidence>
<accession>A0A951PNL9</accession>
<dbReference type="Gene3D" id="3.40.50.720">
    <property type="entry name" value="NAD(P)-binding Rossmann-like Domain"/>
    <property type="match status" value="1"/>
</dbReference>
<dbReference type="Pfam" id="PF02719">
    <property type="entry name" value="Polysacc_synt_2"/>
    <property type="match status" value="1"/>
</dbReference>
<dbReference type="InterPro" id="IPR036291">
    <property type="entry name" value="NAD(P)-bd_dom_sf"/>
</dbReference>
<dbReference type="InterPro" id="IPR003869">
    <property type="entry name" value="Polysac_CapD-like"/>
</dbReference>
<organism evidence="3 4">
    <name type="scientific">Symplocastrum torsivum CPER-KK1</name>
    <dbReference type="NCBI Taxonomy" id="450513"/>
    <lineage>
        <taxon>Bacteria</taxon>
        <taxon>Bacillati</taxon>
        <taxon>Cyanobacteriota</taxon>
        <taxon>Cyanophyceae</taxon>
        <taxon>Oscillatoriophycideae</taxon>
        <taxon>Oscillatoriales</taxon>
        <taxon>Microcoleaceae</taxon>
        <taxon>Symplocastrum</taxon>
    </lineage>
</organism>
<dbReference type="PANTHER" id="PTHR43318">
    <property type="entry name" value="UDP-N-ACETYLGLUCOSAMINE 4,6-DEHYDRATASE"/>
    <property type="match status" value="1"/>
</dbReference>
<name>A0A951PNL9_9CYAN</name>
<reference evidence="3" key="1">
    <citation type="submission" date="2021-05" db="EMBL/GenBank/DDBJ databases">
        <authorList>
            <person name="Pietrasiak N."/>
            <person name="Ward R."/>
            <person name="Stajich J.E."/>
            <person name="Kurbessoian T."/>
        </authorList>
    </citation>
    <scope>NUCLEOTIDE SEQUENCE</scope>
    <source>
        <strain evidence="3">CPER-KK1</strain>
    </source>
</reference>
<proteinExistence type="inferred from homology"/>
<sequence>MLSGKRIVVTGGTGSLGKVLVRRLLSGELGRPSKIIVFSRDEAKQHTMRLAYQRRETATDEVIYHNFEELLQFQIGDIRDYHSVSAVLRNADVVFNAAALKQVPTCEYFPYEAVQTNISGAENIVRVIREHQLPVETVVGVSTDKACKPVNVMGMTKAIQERIIIRANLDCPNTRFICVRYGNVLASRGSVIPLFHYQIRRGGPVTVTTREMTRFLLSLEQAVDTIFAAVKYGERGETYIPRVPSARVVDVAEVLIGDRPIQTLISGIRPGEKVHEILVSEEEAYRTIERGDYYAILPMLPELRGTASLETPLTKEYSSADDVMSKPELAKLLGQNHLLVEDQPAFEDALVA</sequence>